<feature type="transmembrane region" description="Helical" evidence="14">
    <location>
        <begin position="155"/>
        <end position="176"/>
    </location>
</feature>
<comment type="catalytic activity">
    <reaction evidence="11">
        <text>L-arginine(in) = L-arginine(out)</text>
        <dbReference type="Rhea" id="RHEA:32143"/>
        <dbReference type="ChEBI" id="CHEBI:32682"/>
    </reaction>
</comment>
<name>A0ABQ0EWR9_APOSI</name>
<evidence type="ECO:0000313" key="16">
    <source>
        <dbReference type="EMBL" id="GAB1291468.1"/>
    </source>
</evidence>
<sequence>MHLSGSYLNAVGPTYCLKEFSAQHRSGAQPQEHIQHVQGFIQRSSLAEFGSLHQTLKMLWQSLHQFGQKLVRRRPLAANEQSGSSLSRCLTTLDLVSLGVGSTLGAGVYVLAGEVAREKAGPSIIICFLIAALSSVMSGLCYAEFGARVPCSGSAYLYSYVTVGQLLAFVTGWNLILNYVIGLYKRAASVARAWSAAFDGLIGNRISQAMQTTFPIQVPSFLAKYPDFFALGLVVVLTGILARGARESALVARVFTGMNLLVLCFVSLSGLINGKLHNWQLTEDDYKLALSGSNSTDSLGPLGSGGFMPFGLTGILRGTATCFFAFIGFDCIASTGEEARCPQRSIPLGIVTSLFICFLMYFGVSSALTLMMPYYQININSPLPQAFIHVGWNPARYAVAVGTLCALSSSLIGAIFPVPRVVYSMAEDGLLFRKLAHVHPRTQTPVLATVLCGLTAAFMAFLLELSDLVDLSSIGTLLAYSLVAFSVLILRYQPDQNLSSCKKEKKKSESGAVDPEPGFELSSCVESISPEVTPRIARRLCITTDTAPTLRSGRIVYGFLLLMLLCLIMVQWSTQLFSGDPVLIAVAALLLLLTVGVVTVIWRQPQSTTPLHFKVPALPVLPALSIFVNIYLMMQMSSGTWIRFGIWMVIGFAIYFGYGIRHSLEEKNDQQPTVASSQMPREHTPCVELP</sequence>
<evidence type="ECO:0000256" key="1">
    <source>
        <dbReference type="ARBA" id="ARBA00004651"/>
    </source>
</evidence>
<evidence type="ECO:0000256" key="5">
    <source>
        <dbReference type="ARBA" id="ARBA00022692"/>
    </source>
</evidence>
<evidence type="ECO:0000256" key="4">
    <source>
        <dbReference type="ARBA" id="ARBA00022475"/>
    </source>
</evidence>
<comment type="catalytic activity">
    <reaction evidence="12">
        <text>L-ornithine(in) = L-ornithine(out)</text>
        <dbReference type="Rhea" id="RHEA:71199"/>
        <dbReference type="ChEBI" id="CHEBI:46911"/>
    </reaction>
</comment>
<dbReference type="InterPro" id="IPR002293">
    <property type="entry name" value="AA/rel_permease1"/>
</dbReference>
<gene>
    <name evidence="16" type="ORF">APTSU1_000669800</name>
</gene>
<reference evidence="16 17" key="1">
    <citation type="submission" date="2024-08" db="EMBL/GenBank/DDBJ databases">
        <title>The draft genome of Apodemus speciosus.</title>
        <authorList>
            <person name="Nabeshima K."/>
            <person name="Suzuki S."/>
            <person name="Onuma M."/>
        </authorList>
    </citation>
    <scope>NUCLEOTIDE SEQUENCE [LARGE SCALE GENOMIC DNA]</scope>
    <source>
        <strain evidence="16">IB14-021</strain>
    </source>
</reference>
<feature type="transmembrane region" description="Helical" evidence="14">
    <location>
        <begin position="350"/>
        <end position="377"/>
    </location>
</feature>
<feature type="transmembrane region" description="Helical" evidence="14">
    <location>
        <begin position="92"/>
        <end position="111"/>
    </location>
</feature>
<keyword evidence="8 14" id="KW-0472">Membrane</keyword>
<keyword evidence="9" id="KW-0325">Glycoprotein</keyword>
<dbReference type="NCBIfam" id="TIGR00906">
    <property type="entry name" value="2A0303"/>
    <property type="match status" value="1"/>
</dbReference>
<dbReference type="EMBL" id="BAAFST010000007">
    <property type="protein sequence ID" value="GAB1291468.1"/>
    <property type="molecule type" value="Genomic_DNA"/>
</dbReference>
<evidence type="ECO:0000259" key="15">
    <source>
        <dbReference type="Pfam" id="PF13906"/>
    </source>
</evidence>
<evidence type="ECO:0000256" key="7">
    <source>
        <dbReference type="ARBA" id="ARBA00022989"/>
    </source>
</evidence>
<feature type="domain" description="Cationic amino acid transporter C-terminal" evidence="15">
    <location>
        <begin position="613"/>
        <end position="663"/>
    </location>
</feature>
<comment type="caution">
    <text evidence="16">The sequence shown here is derived from an EMBL/GenBank/DDBJ whole genome shotgun (WGS) entry which is preliminary data.</text>
</comment>
<proteinExistence type="inferred from homology"/>
<evidence type="ECO:0000256" key="11">
    <source>
        <dbReference type="ARBA" id="ARBA00034423"/>
    </source>
</evidence>
<dbReference type="PANTHER" id="PTHR43243:SF90">
    <property type="entry name" value="EXPRESSED SEQUENCE AU018091"/>
    <property type="match status" value="1"/>
</dbReference>
<dbReference type="Gene3D" id="1.20.1740.10">
    <property type="entry name" value="Amino acid/polyamine transporter I"/>
    <property type="match status" value="2"/>
</dbReference>
<dbReference type="PANTHER" id="PTHR43243">
    <property type="entry name" value="INNER MEMBRANE TRANSPORTER YGJI-RELATED"/>
    <property type="match status" value="1"/>
</dbReference>
<comment type="catalytic activity">
    <reaction evidence="10">
        <text>L-lysine(in) = L-lysine(out)</text>
        <dbReference type="Rhea" id="RHEA:70935"/>
        <dbReference type="ChEBI" id="CHEBI:32551"/>
    </reaction>
</comment>
<keyword evidence="4" id="KW-1003">Cell membrane</keyword>
<evidence type="ECO:0000313" key="17">
    <source>
        <dbReference type="Proteomes" id="UP001623349"/>
    </source>
</evidence>
<keyword evidence="3" id="KW-0813">Transport</keyword>
<evidence type="ECO:0000256" key="12">
    <source>
        <dbReference type="ARBA" id="ARBA00034450"/>
    </source>
</evidence>
<dbReference type="Proteomes" id="UP001623349">
    <property type="component" value="Unassembled WGS sequence"/>
</dbReference>
<feature type="transmembrane region" description="Helical" evidence="14">
    <location>
        <begin position="250"/>
        <end position="272"/>
    </location>
</feature>
<keyword evidence="6" id="KW-0029">Amino-acid transport</keyword>
<feature type="compositionally biased region" description="Basic and acidic residues" evidence="13">
    <location>
        <begin position="680"/>
        <end position="690"/>
    </location>
</feature>
<comment type="similarity">
    <text evidence="2">Belongs to the amino acid-polyamine-organocation (APC) superfamily. Cationic amino acid transporter (CAT) (TC 2.A.3.3) family.</text>
</comment>
<keyword evidence="7 14" id="KW-1133">Transmembrane helix</keyword>
<feature type="transmembrane region" description="Helical" evidence="14">
    <location>
        <begin position="584"/>
        <end position="603"/>
    </location>
</feature>
<evidence type="ECO:0000256" key="2">
    <source>
        <dbReference type="ARBA" id="ARBA00008572"/>
    </source>
</evidence>
<evidence type="ECO:0000256" key="3">
    <source>
        <dbReference type="ARBA" id="ARBA00022448"/>
    </source>
</evidence>
<evidence type="ECO:0000256" key="9">
    <source>
        <dbReference type="ARBA" id="ARBA00023180"/>
    </source>
</evidence>
<feature type="transmembrane region" description="Helical" evidence="14">
    <location>
        <begin position="471"/>
        <end position="490"/>
    </location>
</feature>
<protein>
    <submittedName>
        <fullName evidence="16">Expressed sequence AU018091</fullName>
    </submittedName>
</protein>
<evidence type="ECO:0000256" key="13">
    <source>
        <dbReference type="SAM" id="MobiDB-lite"/>
    </source>
</evidence>
<evidence type="ECO:0000256" key="8">
    <source>
        <dbReference type="ARBA" id="ARBA00023136"/>
    </source>
</evidence>
<feature type="transmembrane region" description="Helical" evidence="14">
    <location>
        <begin position="444"/>
        <end position="465"/>
    </location>
</feature>
<dbReference type="Pfam" id="PF13520">
    <property type="entry name" value="AA_permease_2"/>
    <property type="match status" value="1"/>
</dbReference>
<feature type="transmembrane region" description="Helical" evidence="14">
    <location>
        <begin position="555"/>
        <end position="572"/>
    </location>
</feature>
<feature type="transmembrane region" description="Helical" evidence="14">
    <location>
        <begin position="397"/>
        <end position="423"/>
    </location>
</feature>
<feature type="transmembrane region" description="Helical" evidence="14">
    <location>
        <begin position="307"/>
        <end position="329"/>
    </location>
</feature>
<dbReference type="InterPro" id="IPR029485">
    <property type="entry name" value="CAT_C"/>
</dbReference>
<organism evidence="16 17">
    <name type="scientific">Apodemus speciosus</name>
    <name type="common">Large Japanese field mouse</name>
    <dbReference type="NCBI Taxonomy" id="105296"/>
    <lineage>
        <taxon>Eukaryota</taxon>
        <taxon>Metazoa</taxon>
        <taxon>Chordata</taxon>
        <taxon>Craniata</taxon>
        <taxon>Vertebrata</taxon>
        <taxon>Euteleostomi</taxon>
        <taxon>Mammalia</taxon>
        <taxon>Eutheria</taxon>
        <taxon>Euarchontoglires</taxon>
        <taxon>Glires</taxon>
        <taxon>Rodentia</taxon>
        <taxon>Myomorpha</taxon>
        <taxon>Muroidea</taxon>
        <taxon>Muridae</taxon>
        <taxon>Murinae</taxon>
        <taxon>Apodemus</taxon>
    </lineage>
</organism>
<accession>A0ABQ0EWR9</accession>
<feature type="transmembrane region" description="Helical" evidence="14">
    <location>
        <begin position="640"/>
        <end position="658"/>
    </location>
</feature>
<evidence type="ECO:0000256" key="6">
    <source>
        <dbReference type="ARBA" id="ARBA00022970"/>
    </source>
</evidence>
<dbReference type="InterPro" id="IPR004755">
    <property type="entry name" value="Cat_AA_permease"/>
</dbReference>
<feature type="region of interest" description="Disordered" evidence="13">
    <location>
        <begin position="671"/>
        <end position="690"/>
    </location>
</feature>
<keyword evidence="5 14" id="KW-0812">Transmembrane</keyword>
<keyword evidence="17" id="KW-1185">Reference proteome</keyword>
<dbReference type="Pfam" id="PF13906">
    <property type="entry name" value="AA_permease_C"/>
    <property type="match status" value="1"/>
</dbReference>
<evidence type="ECO:0000256" key="10">
    <source>
        <dbReference type="ARBA" id="ARBA00034422"/>
    </source>
</evidence>
<evidence type="ECO:0000256" key="14">
    <source>
        <dbReference type="SAM" id="Phobius"/>
    </source>
</evidence>
<feature type="transmembrane region" description="Helical" evidence="14">
    <location>
        <begin position="123"/>
        <end position="143"/>
    </location>
</feature>
<comment type="subcellular location">
    <subcellularLocation>
        <location evidence="1">Cell membrane</location>
        <topology evidence="1">Multi-pass membrane protein</topology>
    </subcellularLocation>
</comment>
<feature type="transmembrane region" description="Helical" evidence="14">
    <location>
        <begin position="615"/>
        <end position="634"/>
    </location>
</feature>